<keyword evidence="2" id="KW-1185">Reference proteome</keyword>
<organism evidence="1 2">
    <name type="scientific">Cinchona calisaya</name>
    <dbReference type="NCBI Taxonomy" id="153742"/>
    <lineage>
        <taxon>Eukaryota</taxon>
        <taxon>Viridiplantae</taxon>
        <taxon>Streptophyta</taxon>
        <taxon>Embryophyta</taxon>
        <taxon>Tracheophyta</taxon>
        <taxon>Spermatophyta</taxon>
        <taxon>Magnoliopsida</taxon>
        <taxon>eudicotyledons</taxon>
        <taxon>Gunneridae</taxon>
        <taxon>Pentapetalae</taxon>
        <taxon>asterids</taxon>
        <taxon>lamiids</taxon>
        <taxon>Gentianales</taxon>
        <taxon>Rubiaceae</taxon>
        <taxon>Cinchonoideae</taxon>
        <taxon>Cinchoneae</taxon>
        <taxon>Cinchona</taxon>
    </lineage>
</organism>
<evidence type="ECO:0000313" key="1">
    <source>
        <dbReference type="EMBL" id="KAL3504617.1"/>
    </source>
</evidence>
<dbReference type="Proteomes" id="UP001630127">
    <property type="component" value="Unassembled WGS sequence"/>
</dbReference>
<dbReference type="PANTHER" id="PTHR15140:SF39">
    <property type="entry name" value="LATE BLIGHT RESISTANCE PROTEIN HOMOLOG R1B-14"/>
    <property type="match status" value="1"/>
</dbReference>
<name>A0ABD2YFH8_9GENT</name>
<protein>
    <submittedName>
        <fullName evidence="1">Uncharacterized protein</fullName>
    </submittedName>
</protein>
<accession>A0ABD2YFH8</accession>
<dbReference type="AlphaFoldDB" id="A0ABD2YFH8"/>
<dbReference type="Gene3D" id="3.80.10.10">
    <property type="entry name" value="Ribonuclease Inhibitor"/>
    <property type="match status" value="1"/>
</dbReference>
<proteinExistence type="predicted"/>
<gene>
    <name evidence="1" type="ORF">ACH5RR_034458</name>
</gene>
<comment type="caution">
    <text evidence="1">The sequence shown here is derived from an EMBL/GenBank/DDBJ whole genome shotgun (WGS) entry which is preliminary data.</text>
</comment>
<dbReference type="InterPro" id="IPR032675">
    <property type="entry name" value="LRR_dom_sf"/>
</dbReference>
<dbReference type="PANTHER" id="PTHR15140">
    <property type="entry name" value="TUBULIN-SPECIFIC CHAPERONE E"/>
    <property type="match status" value="1"/>
</dbReference>
<reference evidence="1 2" key="1">
    <citation type="submission" date="2024-11" db="EMBL/GenBank/DDBJ databases">
        <title>A near-complete genome assembly of Cinchona calisaya.</title>
        <authorList>
            <person name="Lian D.C."/>
            <person name="Zhao X.W."/>
            <person name="Wei L."/>
        </authorList>
    </citation>
    <scope>NUCLEOTIDE SEQUENCE [LARGE SCALE GENOMIC DNA]</scope>
    <source>
        <tissue evidence="1">Nenye</tissue>
    </source>
</reference>
<sequence length="111" mass="12685">MLNAHLPWDEISVIGQLPNLEVLKLLNKAFEGKQWDMTEGEFQKLKFLKLDSLNIELWNAFREHLPCLEQLVVLSCKQLGEIPSSFGEISTFQLIEMNGAALLLQIPSSRF</sequence>
<dbReference type="SUPFAM" id="SSF52058">
    <property type="entry name" value="L domain-like"/>
    <property type="match status" value="1"/>
</dbReference>
<dbReference type="EMBL" id="JBJUIK010000014">
    <property type="protein sequence ID" value="KAL3504617.1"/>
    <property type="molecule type" value="Genomic_DNA"/>
</dbReference>
<evidence type="ECO:0000313" key="2">
    <source>
        <dbReference type="Proteomes" id="UP001630127"/>
    </source>
</evidence>